<comment type="activity regulation">
    <text evidence="12">Na(+) is not transported, but it plays an essential structural role and its presence is essential for fluoride channel function.</text>
</comment>
<feature type="transmembrane region" description="Helical" evidence="12">
    <location>
        <begin position="69"/>
        <end position="87"/>
    </location>
</feature>
<comment type="similarity">
    <text evidence="10 12">Belongs to the fluoride channel Fluc/FEX (TC 1.A.43) family.</text>
</comment>
<evidence type="ECO:0000256" key="8">
    <source>
        <dbReference type="ARBA" id="ARBA00023136"/>
    </source>
</evidence>
<reference evidence="13 14" key="1">
    <citation type="submission" date="2019-12" db="EMBL/GenBank/DDBJ databases">
        <authorList>
            <person name="Reyes-Prieto M."/>
        </authorList>
    </citation>
    <scope>NUCLEOTIDE SEQUENCE [LARGE SCALE GENOMIC DNA]</scope>
    <source>
        <strain evidence="13">HF14-78462</strain>
    </source>
</reference>
<keyword evidence="12" id="KW-0813">Transport</keyword>
<dbReference type="GO" id="GO:0005886">
    <property type="term" value="C:plasma membrane"/>
    <property type="evidence" value="ECO:0007669"/>
    <property type="project" value="UniProtKB-SubCell"/>
</dbReference>
<name>A0A5S9NRU0_9HYPH</name>
<evidence type="ECO:0000256" key="1">
    <source>
        <dbReference type="ARBA" id="ARBA00004651"/>
    </source>
</evidence>
<keyword evidence="6 12" id="KW-0915">Sodium</keyword>
<evidence type="ECO:0000256" key="2">
    <source>
        <dbReference type="ARBA" id="ARBA00022475"/>
    </source>
</evidence>
<organism evidence="13 14">
    <name type="scientific">Starkeya nomas</name>
    <dbReference type="NCBI Taxonomy" id="2666134"/>
    <lineage>
        <taxon>Bacteria</taxon>
        <taxon>Pseudomonadati</taxon>
        <taxon>Pseudomonadota</taxon>
        <taxon>Alphaproteobacteria</taxon>
        <taxon>Hyphomicrobiales</taxon>
        <taxon>Xanthobacteraceae</taxon>
        <taxon>Starkeya</taxon>
    </lineage>
</organism>
<comment type="subcellular location">
    <subcellularLocation>
        <location evidence="1 12">Cell membrane</location>
        <topology evidence="1 12">Multi-pass membrane protein</topology>
    </subcellularLocation>
</comment>
<dbReference type="PANTHER" id="PTHR28259:SF1">
    <property type="entry name" value="FLUORIDE EXPORT PROTEIN 1-RELATED"/>
    <property type="match status" value="1"/>
</dbReference>
<dbReference type="NCBIfam" id="NF010791">
    <property type="entry name" value="PRK14195.1"/>
    <property type="match status" value="1"/>
</dbReference>
<evidence type="ECO:0000256" key="5">
    <source>
        <dbReference type="ARBA" id="ARBA00022989"/>
    </source>
</evidence>
<evidence type="ECO:0000256" key="10">
    <source>
        <dbReference type="ARBA" id="ARBA00035120"/>
    </source>
</evidence>
<evidence type="ECO:0000256" key="3">
    <source>
        <dbReference type="ARBA" id="ARBA00022519"/>
    </source>
</evidence>
<dbReference type="PANTHER" id="PTHR28259">
    <property type="entry name" value="FLUORIDE EXPORT PROTEIN 1-RELATED"/>
    <property type="match status" value="1"/>
</dbReference>
<keyword evidence="2 12" id="KW-1003">Cell membrane</keyword>
<evidence type="ECO:0000313" key="13">
    <source>
        <dbReference type="EMBL" id="CAA0093103.1"/>
    </source>
</evidence>
<keyword evidence="14" id="KW-1185">Reference proteome</keyword>
<dbReference type="NCBIfam" id="TIGR00494">
    <property type="entry name" value="crcB"/>
    <property type="match status" value="1"/>
</dbReference>
<dbReference type="InterPro" id="IPR003691">
    <property type="entry name" value="FluC"/>
</dbReference>
<dbReference type="AlphaFoldDB" id="A0A5S9NRU0"/>
<feature type="transmembrane region" description="Helical" evidence="12">
    <location>
        <begin position="99"/>
        <end position="123"/>
    </location>
</feature>
<dbReference type="Proteomes" id="UP000433050">
    <property type="component" value="Unassembled WGS sequence"/>
</dbReference>
<gene>
    <name evidence="12 13" type="primary">crcB</name>
    <name evidence="12" type="synonym">fluC</name>
    <name evidence="13" type="ORF">STARVERO_01572</name>
</gene>
<comment type="catalytic activity">
    <reaction evidence="11">
        <text>fluoride(in) = fluoride(out)</text>
        <dbReference type="Rhea" id="RHEA:76159"/>
        <dbReference type="ChEBI" id="CHEBI:17051"/>
    </reaction>
    <physiologicalReaction direction="left-to-right" evidence="11">
        <dbReference type="Rhea" id="RHEA:76160"/>
    </physiologicalReaction>
</comment>
<feature type="binding site" evidence="12">
    <location>
        <position position="77"/>
    </location>
    <ligand>
        <name>Na(+)</name>
        <dbReference type="ChEBI" id="CHEBI:29101"/>
        <note>structural</note>
    </ligand>
</feature>
<dbReference type="GO" id="GO:0140114">
    <property type="term" value="P:cellular detoxification of fluoride"/>
    <property type="evidence" value="ECO:0007669"/>
    <property type="project" value="UniProtKB-UniRule"/>
</dbReference>
<dbReference type="GO" id="GO:0046872">
    <property type="term" value="F:metal ion binding"/>
    <property type="evidence" value="ECO:0007669"/>
    <property type="project" value="UniProtKB-KW"/>
</dbReference>
<dbReference type="Pfam" id="PF02537">
    <property type="entry name" value="CRCB"/>
    <property type="match status" value="1"/>
</dbReference>
<keyword evidence="5 12" id="KW-1133">Transmembrane helix</keyword>
<evidence type="ECO:0000313" key="14">
    <source>
        <dbReference type="Proteomes" id="UP000433050"/>
    </source>
</evidence>
<keyword evidence="4 12" id="KW-0812">Transmembrane</keyword>
<dbReference type="RefSeq" id="WP_144343315.1">
    <property type="nucleotide sequence ID" value="NZ_CACSAS010000001.1"/>
</dbReference>
<evidence type="ECO:0000256" key="7">
    <source>
        <dbReference type="ARBA" id="ARBA00023065"/>
    </source>
</evidence>
<sequence>MNAIALVFVGAGIGGVLRHLVNVAGPRVFGTGFPAGTLLINVLGSFLIGCVAGWLAFKAGESWSQNVRLFVVTGVLGGFTTFSAFSLETALLAERGEMGLAALYVGGSVALSLFAVFGGLALMRALA</sequence>
<keyword evidence="3" id="KW-0997">Cell inner membrane</keyword>
<keyword evidence="7 12" id="KW-0406">Ion transport</keyword>
<dbReference type="GO" id="GO:0062054">
    <property type="term" value="F:fluoride channel activity"/>
    <property type="evidence" value="ECO:0007669"/>
    <property type="project" value="UniProtKB-UniRule"/>
</dbReference>
<feature type="binding site" evidence="12">
    <location>
        <position position="80"/>
    </location>
    <ligand>
        <name>Na(+)</name>
        <dbReference type="ChEBI" id="CHEBI:29101"/>
        <note>structural</note>
    </ligand>
</feature>
<evidence type="ECO:0000256" key="11">
    <source>
        <dbReference type="ARBA" id="ARBA00035585"/>
    </source>
</evidence>
<feature type="transmembrane region" description="Helical" evidence="12">
    <location>
        <begin position="34"/>
        <end position="57"/>
    </location>
</feature>
<keyword evidence="9 12" id="KW-0407">Ion channel</keyword>
<accession>A0A5S9NRU0</accession>
<dbReference type="HAMAP" id="MF_00454">
    <property type="entry name" value="FluC"/>
    <property type="match status" value="1"/>
</dbReference>
<dbReference type="EMBL" id="CACSAS010000001">
    <property type="protein sequence ID" value="CAA0093103.1"/>
    <property type="molecule type" value="Genomic_DNA"/>
</dbReference>
<keyword evidence="12" id="KW-0479">Metal-binding</keyword>
<evidence type="ECO:0000256" key="12">
    <source>
        <dbReference type="HAMAP-Rule" id="MF_00454"/>
    </source>
</evidence>
<evidence type="ECO:0000256" key="6">
    <source>
        <dbReference type="ARBA" id="ARBA00023053"/>
    </source>
</evidence>
<evidence type="ECO:0000256" key="4">
    <source>
        <dbReference type="ARBA" id="ARBA00022692"/>
    </source>
</evidence>
<evidence type="ECO:0000256" key="9">
    <source>
        <dbReference type="ARBA" id="ARBA00023303"/>
    </source>
</evidence>
<dbReference type="NCBIfam" id="NF010794">
    <property type="entry name" value="PRK14198.1"/>
    <property type="match status" value="1"/>
</dbReference>
<comment type="function">
    <text evidence="12">Fluoride-specific ion channel. Important for reducing fluoride concentration in the cell, thus reducing its toxicity.</text>
</comment>
<protein>
    <recommendedName>
        <fullName evidence="12">Fluoride-specific ion channel FluC</fullName>
    </recommendedName>
</protein>
<keyword evidence="8 12" id="KW-0472">Membrane</keyword>
<proteinExistence type="inferred from homology"/>